<accession>A0A8S3Q5P2</accession>
<feature type="domain" description="Reverse transcriptase" evidence="1">
    <location>
        <begin position="1"/>
        <end position="177"/>
    </location>
</feature>
<dbReference type="AlphaFoldDB" id="A0A8S3Q5P2"/>
<proteinExistence type="predicted"/>
<comment type="caution">
    <text evidence="2">The sequence shown here is derived from an EMBL/GenBank/DDBJ whole genome shotgun (WGS) entry which is preliminary data.</text>
</comment>
<dbReference type="EMBL" id="CAJPWZ010000369">
    <property type="protein sequence ID" value="CAG2191756.1"/>
    <property type="molecule type" value="Genomic_DNA"/>
</dbReference>
<dbReference type="OrthoDB" id="10072093at2759"/>
<dbReference type="PANTHER" id="PTHR31635">
    <property type="entry name" value="REVERSE TRANSCRIPTASE DOMAIN-CONTAINING PROTEIN-RELATED"/>
    <property type="match status" value="1"/>
</dbReference>
<sequence>MAEWLRRWTKVPMGFPRAEVLKKFGFGDRFVKWISIFYNGINSAVKCNGFLTKYFVIKNGIRQGCPISALLYVLVAEPLHCKIVQNVNIKGINIPNSNKIGLIYQHADDTTLSLCNKESIPEVFKEFDLYGKATGAKINRQKSEILCLGTGNLSVVEKDHIGLKVCEDYFQLLGVFIGKNRKMCDEMNWKNKIVKIKSLLNIWLLRRLTIHGRVSVINSLMLSRFWYALFVTALPEWAYIQIKRLCLNFIWKNRCHLVKYNCIIDDKSRGGLNVADIKCKIYAFRLKFLGRLLDDEYQVLWKYTFKYFVSSIYEMKLCHNVFYTVIPNCELKKLPVVYQEFFQALNCIRKNIEFPLSVENVYDQPLFVNPNIVLNNRTIVWHDFIGAGIVCLKDICFEVKTGFLPDHAIVEMIQIVYEDVNVQYVIDRYRNLLNVIPVEWKNTVNSDIHRISIPRTIDISIICKNVHYDLKLCSTKTLYTIMLENIVEEPVGIELWKSEFDVTSEAFSKIWEHVNMYWKPSNLVELDFKVLHNCIFTNIKLQKIGLVDDNICKVCCSEKEDILHIFINCDKLEDFHNYLSSLLVRIFENCDSDKISLVRSDKMRISLVWTRGDLIHVNRGVKHKSRSNRERDNKRMKTWKERAENTNNDVDKTFNGDNQDNSEVIMDSEGELQYDGHLDLPLVAPEQINITPVRNVVQPVVMKGVQPISVSLVKTSKDNEITERIVCNGSRNKKNVYTEVENIENNEKDEIKTIDPKLIITGNNLSTDSYYHKIVFNRRSDGSCIIGKVKNRDTVVMCSIATREIRHVNLVSEKSDFENAMYCVNRFNDVRKWDTCDIDCYVRDIPRMERYAEKYRLCS</sequence>
<gene>
    <name evidence="2" type="ORF">MEDL_7004</name>
</gene>
<dbReference type="PANTHER" id="PTHR31635:SF196">
    <property type="entry name" value="REVERSE TRANSCRIPTASE DOMAIN-CONTAINING PROTEIN-RELATED"/>
    <property type="match status" value="1"/>
</dbReference>
<keyword evidence="3" id="KW-1185">Reference proteome</keyword>
<protein>
    <recommendedName>
        <fullName evidence="1">Reverse transcriptase domain-containing protein</fullName>
    </recommendedName>
</protein>
<dbReference type="Proteomes" id="UP000683360">
    <property type="component" value="Unassembled WGS sequence"/>
</dbReference>
<dbReference type="PROSITE" id="PS50878">
    <property type="entry name" value="RT_POL"/>
    <property type="match status" value="1"/>
</dbReference>
<dbReference type="Pfam" id="PF00078">
    <property type="entry name" value="RVT_1"/>
    <property type="match status" value="1"/>
</dbReference>
<organism evidence="2 3">
    <name type="scientific">Mytilus edulis</name>
    <name type="common">Blue mussel</name>
    <dbReference type="NCBI Taxonomy" id="6550"/>
    <lineage>
        <taxon>Eukaryota</taxon>
        <taxon>Metazoa</taxon>
        <taxon>Spiralia</taxon>
        <taxon>Lophotrochozoa</taxon>
        <taxon>Mollusca</taxon>
        <taxon>Bivalvia</taxon>
        <taxon>Autobranchia</taxon>
        <taxon>Pteriomorphia</taxon>
        <taxon>Mytilida</taxon>
        <taxon>Mytiloidea</taxon>
        <taxon>Mytilidae</taxon>
        <taxon>Mytilinae</taxon>
        <taxon>Mytilus</taxon>
    </lineage>
</organism>
<evidence type="ECO:0000259" key="1">
    <source>
        <dbReference type="PROSITE" id="PS50878"/>
    </source>
</evidence>
<evidence type="ECO:0000313" key="3">
    <source>
        <dbReference type="Proteomes" id="UP000683360"/>
    </source>
</evidence>
<dbReference type="InterPro" id="IPR000477">
    <property type="entry name" value="RT_dom"/>
</dbReference>
<evidence type="ECO:0000313" key="2">
    <source>
        <dbReference type="EMBL" id="CAG2191756.1"/>
    </source>
</evidence>
<name>A0A8S3Q5P2_MYTED</name>
<reference evidence="2" key="1">
    <citation type="submission" date="2021-03" db="EMBL/GenBank/DDBJ databases">
        <authorList>
            <person name="Bekaert M."/>
        </authorList>
    </citation>
    <scope>NUCLEOTIDE SEQUENCE</scope>
</reference>